<keyword evidence="3" id="KW-1185">Reference proteome</keyword>
<dbReference type="Pfam" id="PF17899">
    <property type="entry name" value="Peptidase_M61_N"/>
    <property type="match status" value="1"/>
</dbReference>
<dbReference type="InterPro" id="IPR040756">
    <property type="entry name" value="Peptidase_M61_N"/>
</dbReference>
<evidence type="ECO:0000259" key="1">
    <source>
        <dbReference type="PROSITE" id="PS50106"/>
    </source>
</evidence>
<proteinExistence type="predicted"/>
<dbReference type="Gene3D" id="1.10.390.10">
    <property type="entry name" value="Neutral Protease Domain 2"/>
    <property type="match status" value="1"/>
</dbReference>
<dbReference type="InterPro" id="IPR001478">
    <property type="entry name" value="PDZ"/>
</dbReference>
<dbReference type="InterPro" id="IPR007963">
    <property type="entry name" value="Peptidase_M61_catalytic"/>
</dbReference>
<dbReference type="eggNOG" id="COG3975">
    <property type="taxonomic scope" value="Bacteria"/>
</dbReference>
<dbReference type="AlphaFoldDB" id="F5R865"/>
<dbReference type="MEROPS" id="M61.002"/>
<dbReference type="PROSITE" id="PS50106">
    <property type="entry name" value="PDZ"/>
    <property type="match status" value="1"/>
</dbReference>
<dbReference type="STRING" id="1000565.METUNv1_00501"/>
<comment type="caution">
    <text evidence="2">The sequence shown here is derived from an EMBL/GenBank/DDBJ whole genome shotgun (WGS) entry which is preliminary data.</text>
</comment>
<protein>
    <submittedName>
        <fullName evidence="2">Metallopeptidase M61 family</fullName>
    </submittedName>
</protein>
<dbReference type="OrthoDB" id="9778516at2"/>
<dbReference type="EMBL" id="AFHG01000029">
    <property type="protein sequence ID" value="EGK73323.1"/>
    <property type="molecule type" value="Genomic_DNA"/>
</dbReference>
<dbReference type="Gene3D" id="2.30.42.10">
    <property type="match status" value="1"/>
</dbReference>
<organism evidence="2 3">
    <name type="scientific">Methyloversatilis universalis (strain ATCC BAA-1314 / DSM 25237 / JCM 13912 / CCUG 52030 / FAM5)</name>
    <dbReference type="NCBI Taxonomy" id="1000565"/>
    <lineage>
        <taxon>Bacteria</taxon>
        <taxon>Pseudomonadati</taxon>
        <taxon>Pseudomonadota</taxon>
        <taxon>Betaproteobacteria</taxon>
        <taxon>Nitrosomonadales</taxon>
        <taxon>Sterolibacteriaceae</taxon>
        <taxon>Methyloversatilis</taxon>
    </lineage>
</organism>
<dbReference type="InterPro" id="IPR027268">
    <property type="entry name" value="Peptidase_M4/M1_CTD_sf"/>
</dbReference>
<feature type="domain" description="PDZ" evidence="1">
    <location>
        <begin position="470"/>
        <end position="536"/>
    </location>
</feature>
<sequence length="591" mass="65420">MSAVRYRITPIHPEAHLFEVEIDIAKPAADGQLLSLPAWIPGSYMIREFARHIVRIDARDGVRAVPLTKLDKHTWRAAPCDGALRVRYEVYAWDLSVRAAHLDTSHGFFNGSSVFLKVHGCEQTPCEVDIRPPAGRAYKAWRVATTLPEGPGKQGAKRHGFGIYRAADYDELIDHPVEMGEFALYEFKACGVPHEVVVTGRHDLDAARLCADLKRVCEWQIRLFGEPAPFERYVFLVMAVGDGYGGLEHRSSTALLCSRNDLPAPGATAMSDAYRGFLGLCSHEYFHSWNVKRIKPAAFVPYDLTVENYTRLLWAFEGFTSYYDDLALVRSGVIAQDDYLKLLGKTVTQVMRGSGRLKQSVAESSFDAWIKYYRQDENAPNAIVSYYAKGALVALALDLTLRTKTRGTVTLDDVMRRLWADYGQTGQGVPEDGVRRAAEAVSGLKLKRFFDEATEGTEDLPLERLLHAVGLDLRFEAAGSAPVLGAKTANDGDSVKLTQVLDHGAAQRAGLSAGDVLVAFDGLRVTPASLDALLKRRQPGDEVKVHAFRRDELMKFRLRLDAPSADQAKVTAATRTSPAARDLLKQWLGRG</sequence>
<evidence type="ECO:0000313" key="2">
    <source>
        <dbReference type="EMBL" id="EGK73323.1"/>
    </source>
</evidence>
<dbReference type="Proteomes" id="UP000005019">
    <property type="component" value="Unassembled WGS sequence"/>
</dbReference>
<dbReference type="PIRSF" id="PIRSF016493">
    <property type="entry name" value="Glycyl_aminpptds"/>
    <property type="match status" value="1"/>
</dbReference>
<gene>
    <name evidence="2" type="ORF">METUNv1_00501</name>
</gene>
<dbReference type="Gene3D" id="2.60.40.3650">
    <property type="match status" value="1"/>
</dbReference>
<reference evidence="2 3" key="1">
    <citation type="journal article" date="2011" name="J. Bacteriol.">
        <title>Genome sequence of Methyloversatilis universalis FAM5T, a methylotrophic representative of the order Rhodocyclales.</title>
        <authorList>
            <person name="Kittichotirat W."/>
            <person name="Good N.M."/>
            <person name="Hall R."/>
            <person name="Bringel F."/>
            <person name="Lajus A."/>
            <person name="Medigue C."/>
            <person name="Smalley N.E."/>
            <person name="Beck D."/>
            <person name="Bumgarner R."/>
            <person name="Vuilleumier S."/>
            <person name="Kalyuzhnaya M.G."/>
        </authorList>
    </citation>
    <scope>NUCLEOTIDE SEQUENCE [LARGE SCALE GENOMIC DNA]</scope>
    <source>
        <strain evidence="3">ATCC BAA-1314 / JCM 13912 / FAM5</strain>
    </source>
</reference>
<accession>F5R865</accession>
<evidence type="ECO:0000313" key="3">
    <source>
        <dbReference type="Proteomes" id="UP000005019"/>
    </source>
</evidence>
<dbReference type="SMART" id="SM00228">
    <property type="entry name" value="PDZ"/>
    <property type="match status" value="1"/>
</dbReference>
<dbReference type="SUPFAM" id="SSF55486">
    <property type="entry name" value="Metalloproteases ('zincins'), catalytic domain"/>
    <property type="match status" value="1"/>
</dbReference>
<dbReference type="Pfam" id="PF13180">
    <property type="entry name" value="PDZ_2"/>
    <property type="match status" value="1"/>
</dbReference>
<dbReference type="RefSeq" id="WP_008058489.1">
    <property type="nucleotide sequence ID" value="NZ_AFHG01000029.1"/>
</dbReference>
<name>F5R865_METUF</name>
<dbReference type="InterPro" id="IPR024191">
    <property type="entry name" value="Peptidase_M61"/>
</dbReference>
<dbReference type="SUPFAM" id="SSF50156">
    <property type="entry name" value="PDZ domain-like"/>
    <property type="match status" value="1"/>
</dbReference>
<dbReference type="InterPro" id="IPR036034">
    <property type="entry name" value="PDZ_sf"/>
</dbReference>
<dbReference type="Pfam" id="PF05299">
    <property type="entry name" value="Peptidase_M61"/>
    <property type="match status" value="1"/>
</dbReference>